<dbReference type="Proteomes" id="UP000239907">
    <property type="component" value="Unassembled WGS sequence"/>
</dbReference>
<accession>A0A2S7U1G7</accession>
<dbReference type="RefSeq" id="WP_105042838.1">
    <property type="nucleotide sequence ID" value="NZ_MQWA01000001.1"/>
</dbReference>
<protein>
    <submittedName>
        <fullName evidence="1">Uncharacterized protein</fullName>
    </submittedName>
</protein>
<sequence length="147" mass="15998">MVILNSHKAFGSFLGRGTHVWLEVHPDDREKVTFSGAKVESLLAVVENLKRDYHKQPTRGSVMIPPPSGMACTEWANLVIKAGREVKDSMHKELGFSGLFPWLPGYGNCCSVAQLIISRAGGEIPAFRPTGIAPGLRTSSCSIMAQF</sequence>
<evidence type="ECO:0000313" key="1">
    <source>
        <dbReference type="EMBL" id="PQJ28337.1"/>
    </source>
</evidence>
<name>A0A2S7U1G7_9BACT</name>
<proteinExistence type="predicted"/>
<comment type="caution">
    <text evidence="1">The sequence shown here is derived from an EMBL/GenBank/DDBJ whole genome shotgun (WGS) entry which is preliminary data.</text>
</comment>
<reference evidence="1 2" key="1">
    <citation type="submission" date="2016-12" db="EMBL/GenBank/DDBJ databases">
        <title>Study of bacterial adaptation to deep sea.</title>
        <authorList>
            <person name="Song J."/>
            <person name="Yoshizawa S."/>
            <person name="Kogure K."/>
        </authorList>
    </citation>
    <scope>NUCLEOTIDE SEQUENCE [LARGE SCALE GENOMIC DNA]</scope>
    <source>
        <strain evidence="1 2">SAORIC-165</strain>
    </source>
</reference>
<dbReference type="EMBL" id="MQWA01000001">
    <property type="protein sequence ID" value="PQJ28337.1"/>
    <property type="molecule type" value="Genomic_DNA"/>
</dbReference>
<evidence type="ECO:0000313" key="2">
    <source>
        <dbReference type="Proteomes" id="UP000239907"/>
    </source>
</evidence>
<dbReference type="AlphaFoldDB" id="A0A2S7U1G7"/>
<gene>
    <name evidence="1" type="ORF">BSZ32_07295</name>
</gene>
<keyword evidence="2" id="KW-1185">Reference proteome</keyword>
<organism evidence="1 2">
    <name type="scientific">Rubritalea profundi</name>
    <dbReference type="NCBI Taxonomy" id="1658618"/>
    <lineage>
        <taxon>Bacteria</taxon>
        <taxon>Pseudomonadati</taxon>
        <taxon>Verrucomicrobiota</taxon>
        <taxon>Verrucomicrobiia</taxon>
        <taxon>Verrucomicrobiales</taxon>
        <taxon>Rubritaleaceae</taxon>
        <taxon>Rubritalea</taxon>
    </lineage>
</organism>